<keyword evidence="5" id="KW-0012">Acyltransferase</keyword>
<feature type="active site" description="Nucleophile" evidence="7">
    <location>
        <position position="371"/>
    </location>
</feature>
<keyword evidence="3 7" id="KW-0133">Cell shape</keyword>
<dbReference type="SUPFAM" id="SSF141523">
    <property type="entry name" value="L,D-transpeptidase catalytic domain-like"/>
    <property type="match status" value="1"/>
</dbReference>
<keyword evidence="4 7" id="KW-0573">Peptidoglycan synthesis</keyword>
<evidence type="ECO:0000256" key="2">
    <source>
        <dbReference type="ARBA" id="ARBA00022679"/>
    </source>
</evidence>
<feature type="region of interest" description="Disordered" evidence="8">
    <location>
        <begin position="42"/>
        <end position="67"/>
    </location>
</feature>
<evidence type="ECO:0000259" key="9">
    <source>
        <dbReference type="PROSITE" id="PS52029"/>
    </source>
</evidence>
<comment type="pathway">
    <text evidence="1 7">Cell wall biogenesis; peptidoglycan biosynthesis.</text>
</comment>
<dbReference type="PROSITE" id="PS51257">
    <property type="entry name" value="PROKAR_LIPOPROTEIN"/>
    <property type="match status" value="1"/>
</dbReference>
<evidence type="ECO:0000256" key="1">
    <source>
        <dbReference type="ARBA" id="ARBA00004752"/>
    </source>
</evidence>
<evidence type="ECO:0000256" key="3">
    <source>
        <dbReference type="ARBA" id="ARBA00022960"/>
    </source>
</evidence>
<evidence type="ECO:0000256" key="7">
    <source>
        <dbReference type="PROSITE-ProRule" id="PRU01373"/>
    </source>
</evidence>
<dbReference type="RefSeq" id="WP_107746860.1">
    <property type="nucleotide sequence ID" value="NZ_CP015453.1"/>
</dbReference>
<dbReference type="InterPro" id="IPR005490">
    <property type="entry name" value="LD_TPept_cat_dom"/>
</dbReference>
<gene>
    <name evidence="10" type="ORF">A6048_16025</name>
</gene>
<dbReference type="GO" id="GO:0008360">
    <property type="term" value="P:regulation of cell shape"/>
    <property type="evidence" value="ECO:0007669"/>
    <property type="project" value="UniProtKB-UniRule"/>
</dbReference>
<feature type="active site" description="Proton donor/acceptor" evidence="7">
    <location>
        <position position="353"/>
    </location>
</feature>
<evidence type="ECO:0000256" key="4">
    <source>
        <dbReference type="ARBA" id="ARBA00022984"/>
    </source>
</evidence>
<evidence type="ECO:0000256" key="5">
    <source>
        <dbReference type="ARBA" id="ARBA00023315"/>
    </source>
</evidence>
<dbReference type="Gene3D" id="2.40.440.10">
    <property type="entry name" value="L,D-transpeptidase catalytic domain-like"/>
    <property type="match status" value="1"/>
</dbReference>
<protein>
    <recommendedName>
        <fullName evidence="9">L,D-TPase catalytic domain-containing protein</fullName>
    </recommendedName>
</protein>
<dbReference type="AlphaFoldDB" id="A0AAD0JVZ8"/>
<evidence type="ECO:0000256" key="6">
    <source>
        <dbReference type="ARBA" id="ARBA00023316"/>
    </source>
</evidence>
<sequence>MSLSRFGSTTRSVALAPLVFLAGLLALLLVVSGCTIPVPTGSAGETTPTETSEAQAPAPAPATLRVTPTDGATDVAVVEGVRALVENGSLTEVVLTNDAGKTIDGNLSQDASSWEPAVTLGYGRTYTLEVTYQGATGGPKTDTRTFTMANPQTILRPTLVTPGGGALESDREYGVGIIVAAKFDQPVADRTTVEKHMTVTTEPSVEGNWFWVDDATAHWRPEDYYATGTRVRVELDTEGRNLGGGQWGGESTEVDFTIGDRRVAIADDETKTVSVFHNQELVKTMPTSMGKGGWATYNGVTMHFWTQRGTYTVLDKASTVVMDSSTYGLPLDVGYKVTVDHGVRLTNEGIYFHALASSMWAQGNTNVSHGCLNLSPDDASWYFDQAVAGDIVEVRNTGGPEQEIWQNGDWAVPWSTWQRGAGA</sequence>
<dbReference type="PROSITE" id="PS52029">
    <property type="entry name" value="LD_TPASE"/>
    <property type="match status" value="1"/>
</dbReference>
<accession>A0AAD0JVZ8</accession>
<dbReference type="GO" id="GO:0016746">
    <property type="term" value="F:acyltransferase activity"/>
    <property type="evidence" value="ECO:0007669"/>
    <property type="project" value="UniProtKB-KW"/>
</dbReference>
<dbReference type="CDD" id="cd13432">
    <property type="entry name" value="LDT_IgD_like_2"/>
    <property type="match status" value="1"/>
</dbReference>
<dbReference type="Gene3D" id="2.60.40.3780">
    <property type="match status" value="1"/>
</dbReference>
<keyword evidence="2" id="KW-0808">Transferase</keyword>
<evidence type="ECO:0000313" key="10">
    <source>
        <dbReference type="EMBL" id="AWH96741.1"/>
    </source>
</evidence>
<dbReference type="EMBL" id="CP015453">
    <property type="protein sequence ID" value="AWH96741.1"/>
    <property type="molecule type" value="Genomic_DNA"/>
</dbReference>
<reference evidence="10 11" key="1">
    <citation type="submission" date="2016-04" db="EMBL/GenBank/DDBJ databases">
        <title>Complete genome sequence of the haloalkaliphilic hydrocarbon-degrading bacterium Dietzia psychralcaliphila ILA-1T, isolated from a drain of a fish product-processing plant.</title>
        <authorList>
            <person name="Zhao J."/>
            <person name="Hu B."/>
            <person name="Geng S."/>
            <person name="Nie Y."/>
            <person name="Tang Y."/>
        </authorList>
    </citation>
    <scope>NUCLEOTIDE SEQUENCE [LARGE SCALE GENOMIC DNA]</scope>
    <source>
        <strain evidence="10 11">ILA-1</strain>
    </source>
</reference>
<name>A0AAD0JVZ8_9ACTN</name>
<dbReference type="Proteomes" id="UP000244903">
    <property type="component" value="Chromosome"/>
</dbReference>
<dbReference type="PANTHER" id="PTHR30582:SF2">
    <property type="entry name" value="L,D-TRANSPEPTIDASE YCIB-RELATED"/>
    <property type="match status" value="1"/>
</dbReference>
<organism evidence="10 11">
    <name type="scientific">Dietzia psychralcaliphila</name>
    <dbReference type="NCBI Taxonomy" id="139021"/>
    <lineage>
        <taxon>Bacteria</taxon>
        <taxon>Bacillati</taxon>
        <taxon>Actinomycetota</taxon>
        <taxon>Actinomycetes</taxon>
        <taxon>Mycobacteriales</taxon>
        <taxon>Dietziaceae</taxon>
        <taxon>Dietzia</taxon>
    </lineage>
</organism>
<feature type="domain" description="L,D-TPase catalytic" evidence="9">
    <location>
        <begin position="262"/>
        <end position="395"/>
    </location>
</feature>
<dbReference type="InterPro" id="IPR050979">
    <property type="entry name" value="LD-transpeptidase"/>
</dbReference>
<proteinExistence type="predicted"/>
<keyword evidence="11" id="KW-1185">Reference proteome</keyword>
<evidence type="ECO:0000256" key="8">
    <source>
        <dbReference type="SAM" id="MobiDB-lite"/>
    </source>
</evidence>
<dbReference type="InterPro" id="IPR038063">
    <property type="entry name" value="Transpep_catalytic_dom"/>
</dbReference>
<feature type="compositionally biased region" description="Polar residues" evidence="8">
    <location>
        <begin position="43"/>
        <end position="54"/>
    </location>
</feature>
<evidence type="ECO:0000313" key="11">
    <source>
        <dbReference type="Proteomes" id="UP000244903"/>
    </source>
</evidence>
<dbReference type="GO" id="GO:0071972">
    <property type="term" value="F:peptidoglycan L,D-transpeptidase activity"/>
    <property type="evidence" value="ECO:0007669"/>
    <property type="project" value="TreeGrafter"/>
</dbReference>
<dbReference type="Gene3D" id="2.60.40.3710">
    <property type="match status" value="1"/>
</dbReference>
<dbReference type="Pfam" id="PF03734">
    <property type="entry name" value="YkuD"/>
    <property type="match status" value="1"/>
</dbReference>
<dbReference type="GO" id="GO:0018104">
    <property type="term" value="P:peptidoglycan-protein cross-linking"/>
    <property type="evidence" value="ECO:0007669"/>
    <property type="project" value="TreeGrafter"/>
</dbReference>
<dbReference type="KEGG" id="dpc:A6048_16025"/>
<keyword evidence="6 7" id="KW-0961">Cell wall biogenesis/degradation</keyword>
<dbReference type="PANTHER" id="PTHR30582">
    <property type="entry name" value="L,D-TRANSPEPTIDASE"/>
    <property type="match status" value="1"/>
</dbReference>
<dbReference type="InterPro" id="IPR041280">
    <property type="entry name" value="Big_10"/>
</dbReference>
<dbReference type="Pfam" id="PF17964">
    <property type="entry name" value="Big_10"/>
    <property type="match status" value="1"/>
</dbReference>
<dbReference type="CDD" id="cd16913">
    <property type="entry name" value="YkuD_like"/>
    <property type="match status" value="1"/>
</dbReference>
<dbReference type="GO" id="GO:0071555">
    <property type="term" value="P:cell wall organization"/>
    <property type="evidence" value="ECO:0007669"/>
    <property type="project" value="UniProtKB-UniRule"/>
</dbReference>
<dbReference type="GO" id="GO:0005576">
    <property type="term" value="C:extracellular region"/>
    <property type="evidence" value="ECO:0007669"/>
    <property type="project" value="TreeGrafter"/>
</dbReference>